<gene>
    <name evidence="1" type="ORF">Pla22_40460</name>
</gene>
<dbReference type="Proteomes" id="UP000316598">
    <property type="component" value="Unassembled WGS sequence"/>
</dbReference>
<dbReference type="AlphaFoldDB" id="A0A5C5WMF2"/>
<sequence length="58" mass="6756">MMAHRSLARFIIKTQEKDRQLESNRLPIFPMFVTYEGPELKHWMIGEVLPGRIGCLAV</sequence>
<reference evidence="1 2" key="1">
    <citation type="submission" date="2019-02" db="EMBL/GenBank/DDBJ databases">
        <title>Deep-cultivation of Planctomycetes and their phenomic and genomic characterization uncovers novel biology.</title>
        <authorList>
            <person name="Wiegand S."/>
            <person name="Jogler M."/>
            <person name="Boedeker C."/>
            <person name="Pinto D."/>
            <person name="Vollmers J."/>
            <person name="Rivas-Marin E."/>
            <person name="Kohn T."/>
            <person name="Peeters S.H."/>
            <person name="Heuer A."/>
            <person name="Rast P."/>
            <person name="Oberbeckmann S."/>
            <person name="Bunk B."/>
            <person name="Jeske O."/>
            <person name="Meyerdierks A."/>
            <person name="Storesund J.E."/>
            <person name="Kallscheuer N."/>
            <person name="Luecker S."/>
            <person name="Lage O.M."/>
            <person name="Pohl T."/>
            <person name="Merkel B.J."/>
            <person name="Hornburger P."/>
            <person name="Mueller R.-W."/>
            <person name="Bruemmer F."/>
            <person name="Labrenz M."/>
            <person name="Spormann A.M."/>
            <person name="Op Den Camp H."/>
            <person name="Overmann J."/>
            <person name="Amann R."/>
            <person name="Jetten M.S.M."/>
            <person name="Mascher T."/>
            <person name="Medema M.H."/>
            <person name="Devos D.P."/>
            <person name="Kaster A.-K."/>
            <person name="Ovreas L."/>
            <person name="Rohde M."/>
            <person name="Galperin M.Y."/>
            <person name="Jogler C."/>
        </authorList>
    </citation>
    <scope>NUCLEOTIDE SEQUENCE [LARGE SCALE GENOMIC DNA]</scope>
    <source>
        <strain evidence="1 2">Pla22</strain>
    </source>
</reference>
<comment type="caution">
    <text evidence="1">The sequence shown here is derived from an EMBL/GenBank/DDBJ whole genome shotgun (WGS) entry which is preliminary data.</text>
</comment>
<evidence type="ECO:0000313" key="1">
    <source>
        <dbReference type="EMBL" id="TWT51269.1"/>
    </source>
</evidence>
<name>A0A5C5WMF2_9BACT</name>
<organism evidence="1 2">
    <name type="scientific">Rubripirellula amarantea</name>
    <dbReference type="NCBI Taxonomy" id="2527999"/>
    <lineage>
        <taxon>Bacteria</taxon>
        <taxon>Pseudomonadati</taxon>
        <taxon>Planctomycetota</taxon>
        <taxon>Planctomycetia</taxon>
        <taxon>Pirellulales</taxon>
        <taxon>Pirellulaceae</taxon>
        <taxon>Rubripirellula</taxon>
    </lineage>
</organism>
<dbReference type="EMBL" id="SJPI01000002">
    <property type="protein sequence ID" value="TWT51269.1"/>
    <property type="molecule type" value="Genomic_DNA"/>
</dbReference>
<proteinExistence type="predicted"/>
<protein>
    <submittedName>
        <fullName evidence="1">Uncharacterized protein</fullName>
    </submittedName>
</protein>
<accession>A0A5C5WMF2</accession>
<evidence type="ECO:0000313" key="2">
    <source>
        <dbReference type="Proteomes" id="UP000316598"/>
    </source>
</evidence>
<keyword evidence="2" id="KW-1185">Reference proteome</keyword>